<feature type="domain" description="Protein kinase" evidence="9">
    <location>
        <begin position="22"/>
        <end position="280"/>
    </location>
</feature>
<evidence type="ECO:0000256" key="5">
    <source>
        <dbReference type="ARBA" id="ARBA00022840"/>
    </source>
</evidence>
<evidence type="ECO:0000313" key="12">
    <source>
        <dbReference type="Proteomes" id="UP000077051"/>
    </source>
</evidence>
<dbReference type="Proteomes" id="UP000077051">
    <property type="component" value="Unassembled WGS sequence"/>
</dbReference>
<dbReference type="VEuPathDB" id="FungiDB:MUCCIDRAFT_118814"/>
<feature type="region of interest" description="Disordered" evidence="8">
    <location>
        <begin position="317"/>
        <end position="343"/>
    </location>
</feature>
<organism evidence="11 12">
    <name type="scientific">Mucor lusitanicus CBS 277.49</name>
    <dbReference type="NCBI Taxonomy" id="747725"/>
    <lineage>
        <taxon>Eukaryota</taxon>
        <taxon>Fungi</taxon>
        <taxon>Fungi incertae sedis</taxon>
        <taxon>Mucoromycota</taxon>
        <taxon>Mucoromycotina</taxon>
        <taxon>Mucoromycetes</taxon>
        <taxon>Mucorales</taxon>
        <taxon>Mucorineae</taxon>
        <taxon>Mucoraceae</taxon>
        <taxon>Mucor</taxon>
    </lineage>
</organism>
<proteinExistence type="inferred from homology"/>
<dbReference type="GO" id="GO:0004703">
    <property type="term" value="F:G protein-coupled receptor kinase activity"/>
    <property type="evidence" value="ECO:0007669"/>
    <property type="project" value="TreeGrafter"/>
</dbReference>
<dbReference type="GO" id="GO:0005524">
    <property type="term" value="F:ATP binding"/>
    <property type="evidence" value="ECO:0007669"/>
    <property type="project" value="UniProtKB-UniRule"/>
</dbReference>
<dbReference type="EMBL" id="AMYB01000001">
    <property type="protein sequence ID" value="OAD07512.1"/>
    <property type="molecule type" value="Genomic_DNA"/>
</dbReference>
<keyword evidence="1 7" id="KW-0723">Serine/threonine-protein kinase</keyword>
<reference evidence="11 12" key="1">
    <citation type="submission" date="2015-06" db="EMBL/GenBank/DDBJ databases">
        <title>Expansion of signal transduction pathways in fungi by whole-genome duplication.</title>
        <authorList>
            <consortium name="DOE Joint Genome Institute"/>
            <person name="Corrochano L.M."/>
            <person name="Kuo A."/>
            <person name="Marcet-Houben M."/>
            <person name="Polaino S."/>
            <person name="Salamov A."/>
            <person name="Villalobos J.M."/>
            <person name="Alvarez M.I."/>
            <person name="Avalos J."/>
            <person name="Benito E.P."/>
            <person name="Benoit I."/>
            <person name="Burger G."/>
            <person name="Camino L.P."/>
            <person name="Canovas D."/>
            <person name="Cerda-Olmedo E."/>
            <person name="Cheng J.-F."/>
            <person name="Dominguez A."/>
            <person name="Elias M."/>
            <person name="Eslava A.P."/>
            <person name="Glaser F."/>
            <person name="Grimwood J."/>
            <person name="Gutierrez G."/>
            <person name="Heitman J."/>
            <person name="Henrissat B."/>
            <person name="Iturriaga E.A."/>
            <person name="Lang B.F."/>
            <person name="Lavin J.L."/>
            <person name="Lee S."/>
            <person name="Li W."/>
            <person name="Lindquist E."/>
            <person name="Lopez-Garcia S."/>
            <person name="Luque E.M."/>
            <person name="Marcos A.T."/>
            <person name="Martin J."/>
            <person name="Mccluskey K."/>
            <person name="Medina H.R."/>
            <person name="Miralles-Duran A."/>
            <person name="Miyazaki A."/>
            <person name="Munoz-Torres E."/>
            <person name="Oguiza J.A."/>
            <person name="Ohm R."/>
            <person name="Olmedo M."/>
            <person name="Orejas M."/>
            <person name="Ortiz-Castellanos L."/>
            <person name="Pisabarro A.G."/>
            <person name="Rodriguez-Romero J."/>
            <person name="Ruiz-Herrera J."/>
            <person name="Ruiz-Vazquez R."/>
            <person name="Sanz C."/>
            <person name="Schackwitz W."/>
            <person name="Schmutz J."/>
            <person name="Shahriari M."/>
            <person name="Shelest E."/>
            <person name="Silva-Franco F."/>
            <person name="Soanes D."/>
            <person name="Syed K."/>
            <person name="Tagua V.G."/>
            <person name="Talbot N.J."/>
            <person name="Thon M."/>
            <person name="De Vries R.P."/>
            <person name="Wiebenga A."/>
            <person name="Yadav J.S."/>
            <person name="Braun E.L."/>
            <person name="Baker S."/>
            <person name="Garre V."/>
            <person name="Horwitz B."/>
            <person name="Torres-Martinez S."/>
            <person name="Idnurm A."/>
            <person name="Herrera-Estrella A."/>
            <person name="Gabaldon T."/>
            <person name="Grigoriev I.V."/>
        </authorList>
    </citation>
    <scope>NUCLEOTIDE SEQUENCE [LARGE SCALE GENOMIC DNA]</scope>
    <source>
        <strain evidence="11 12">CBS 277.49</strain>
    </source>
</reference>
<dbReference type="GO" id="GO:0007186">
    <property type="term" value="P:G protein-coupled receptor signaling pathway"/>
    <property type="evidence" value="ECO:0007669"/>
    <property type="project" value="TreeGrafter"/>
</dbReference>
<dbReference type="AlphaFoldDB" id="A0A162TVL0"/>
<evidence type="ECO:0008006" key="13">
    <source>
        <dbReference type="Google" id="ProtNLM"/>
    </source>
</evidence>
<dbReference type="GO" id="GO:0009966">
    <property type="term" value="P:regulation of signal transduction"/>
    <property type="evidence" value="ECO:0007669"/>
    <property type="project" value="TreeGrafter"/>
</dbReference>
<keyword evidence="2" id="KW-0808">Transferase</keyword>
<evidence type="ECO:0000256" key="7">
    <source>
        <dbReference type="RuleBase" id="RU000304"/>
    </source>
</evidence>
<dbReference type="InterPro" id="IPR011009">
    <property type="entry name" value="Kinase-like_dom_sf"/>
</dbReference>
<keyword evidence="3 6" id="KW-0547">Nucleotide-binding</keyword>
<dbReference type="GO" id="GO:0001664">
    <property type="term" value="F:G protein-coupled receptor binding"/>
    <property type="evidence" value="ECO:0007669"/>
    <property type="project" value="TreeGrafter"/>
</dbReference>
<dbReference type="PROSITE" id="PS50011">
    <property type="entry name" value="PROTEIN_KINASE_DOM"/>
    <property type="match status" value="1"/>
</dbReference>
<dbReference type="Pfam" id="PF00069">
    <property type="entry name" value="Pkinase"/>
    <property type="match status" value="1"/>
</dbReference>
<dbReference type="InterPro" id="IPR008271">
    <property type="entry name" value="Ser/Thr_kinase_AS"/>
</dbReference>
<comment type="similarity">
    <text evidence="7">Belongs to the protein kinase superfamily.</text>
</comment>
<accession>A0A162TVL0</accession>
<evidence type="ECO:0000259" key="10">
    <source>
        <dbReference type="PROSITE" id="PS51285"/>
    </source>
</evidence>
<evidence type="ECO:0000256" key="6">
    <source>
        <dbReference type="PROSITE-ProRule" id="PRU10141"/>
    </source>
</evidence>
<keyword evidence="12" id="KW-1185">Reference proteome</keyword>
<dbReference type="PROSITE" id="PS00108">
    <property type="entry name" value="PROTEIN_KINASE_ST"/>
    <property type="match status" value="1"/>
</dbReference>
<dbReference type="PROSITE" id="PS00107">
    <property type="entry name" value="PROTEIN_KINASE_ATP"/>
    <property type="match status" value="1"/>
</dbReference>
<feature type="binding site" evidence="6">
    <location>
        <position position="51"/>
    </location>
    <ligand>
        <name>ATP</name>
        <dbReference type="ChEBI" id="CHEBI:30616"/>
    </ligand>
</feature>
<dbReference type="FunFam" id="3.30.200.20:FF:000354">
    <property type="entry name" value="AGC/YANK protein kinase"/>
    <property type="match status" value="1"/>
</dbReference>
<dbReference type="STRING" id="747725.A0A162TVL0"/>
<evidence type="ECO:0000256" key="1">
    <source>
        <dbReference type="ARBA" id="ARBA00022527"/>
    </source>
</evidence>
<evidence type="ECO:0000256" key="2">
    <source>
        <dbReference type="ARBA" id="ARBA00022679"/>
    </source>
</evidence>
<evidence type="ECO:0000313" key="11">
    <source>
        <dbReference type="EMBL" id="OAD07512.1"/>
    </source>
</evidence>
<evidence type="ECO:0000259" key="9">
    <source>
        <dbReference type="PROSITE" id="PS50011"/>
    </source>
</evidence>
<dbReference type="FunFam" id="1.10.510.10:FF:000469">
    <property type="entry name" value="Serine/threonine-protein kinase 32B"/>
    <property type="match status" value="1"/>
</dbReference>
<protein>
    <recommendedName>
        <fullName evidence="13">Protein kinase domain-containing protein</fullName>
    </recommendedName>
</protein>
<name>A0A162TVL0_MUCCL</name>
<evidence type="ECO:0000256" key="8">
    <source>
        <dbReference type="SAM" id="MobiDB-lite"/>
    </source>
</evidence>
<gene>
    <name evidence="11" type="ORF">MUCCIDRAFT_118814</name>
</gene>
<evidence type="ECO:0000256" key="3">
    <source>
        <dbReference type="ARBA" id="ARBA00022741"/>
    </source>
</evidence>
<feature type="domain" description="AGC-kinase C-terminal" evidence="10">
    <location>
        <begin position="281"/>
        <end position="357"/>
    </location>
</feature>
<dbReference type="Gene3D" id="1.10.510.10">
    <property type="entry name" value="Transferase(Phosphotransferase) domain 1"/>
    <property type="match status" value="1"/>
</dbReference>
<keyword evidence="5 6" id="KW-0067">ATP-binding</keyword>
<dbReference type="PANTHER" id="PTHR24355">
    <property type="entry name" value="G PROTEIN-COUPLED RECEPTOR KINASE/RIBOSOMAL PROTEIN S6 KINASE"/>
    <property type="match status" value="1"/>
</dbReference>
<dbReference type="OrthoDB" id="354826at2759"/>
<dbReference type="SMART" id="SM00220">
    <property type="entry name" value="S_TKc"/>
    <property type="match status" value="1"/>
</dbReference>
<dbReference type="SUPFAM" id="SSF56112">
    <property type="entry name" value="Protein kinase-like (PK-like)"/>
    <property type="match status" value="1"/>
</dbReference>
<dbReference type="InterPro" id="IPR000719">
    <property type="entry name" value="Prot_kinase_dom"/>
</dbReference>
<dbReference type="InterPro" id="IPR000961">
    <property type="entry name" value="AGC-kinase_C"/>
</dbReference>
<dbReference type="PANTHER" id="PTHR24355:SF30">
    <property type="entry name" value="SERINE_THREONINE-PROTEIN KINASE 32B ISOFORM X1"/>
    <property type="match status" value="1"/>
</dbReference>
<sequence length="357" mass="41256">MGVVCCREELLDLEGEVELSHFTLLRSVGKGAFGKVRVVQHKGTKQLYALKYINKTKCIQMRAVENIISERRLLEQISCNLIVNMRYAFQDDDNLFMILDLMLGGDLRFHLDRLGVMPEEYVRFYAAEVAVSLHYLHSLNIIHRDLKPDNILLDEQGHAHLTDFNIATIINNAKPLTSVAGSFAYIAPEVLQKRGYLTSVDWWSLGIVIYELLFGKRPFRGKSNDALQHAILHDNVHFPENHKLSPQAIDFIKCLLTRDIKSRIGVGKQGFQRLMRHPWFNGIPWELLESKQVEPPFAPDSKRANFDPTHELEEILLEDNPLKVKRRNPKPTDPNIPEQSPERQLMEEKFLTYDYTK</sequence>
<dbReference type="InterPro" id="IPR017441">
    <property type="entry name" value="Protein_kinase_ATP_BS"/>
</dbReference>
<keyword evidence="4" id="KW-0418">Kinase</keyword>
<evidence type="ECO:0000256" key="4">
    <source>
        <dbReference type="ARBA" id="ARBA00022777"/>
    </source>
</evidence>
<comment type="caution">
    <text evidence="11">The sequence shown here is derived from an EMBL/GenBank/DDBJ whole genome shotgun (WGS) entry which is preliminary data.</text>
</comment>
<dbReference type="PROSITE" id="PS51285">
    <property type="entry name" value="AGC_KINASE_CTER"/>
    <property type="match status" value="1"/>
</dbReference>
<feature type="non-terminal residue" evidence="11">
    <location>
        <position position="357"/>
    </location>
</feature>
<dbReference type="Gene3D" id="3.30.200.20">
    <property type="entry name" value="Phosphorylase Kinase, domain 1"/>
    <property type="match status" value="1"/>
</dbReference>